<dbReference type="AlphaFoldDB" id="A0A9X3N0D4"/>
<protein>
    <submittedName>
        <fullName evidence="12">Glycosyltransferase family 39 protein</fullName>
        <ecNumber evidence="12">2.4.-.-</ecNumber>
    </submittedName>
</protein>
<feature type="transmembrane region" description="Helical" evidence="9">
    <location>
        <begin position="229"/>
        <end position="249"/>
    </location>
</feature>
<evidence type="ECO:0000256" key="2">
    <source>
        <dbReference type="ARBA" id="ARBA00022475"/>
    </source>
</evidence>
<dbReference type="GO" id="GO:0009103">
    <property type="term" value="P:lipopolysaccharide biosynthetic process"/>
    <property type="evidence" value="ECO:0007669"/>
    <property type="project" value="UniProtKB-ARBA"/>
</dbReference>
<evidence type="ECO:0000313" key="12">
    <source>
        <dbReference type="EMBL" id="MDA0162533.1"/>
    </source>
</evidence>
<feature type="transmembrane region" description="Helical" evidence="9">
    <location>
        <begin position="422"/>
        <end position="442"/>
    </location>
</feature>
<proteinExistence type="predicted"/>
<evidence type="ECO:0000256" key="7">
    <source>
        <dbReference type="ARBA" id="ARBA00023136"/>
    </source>
</evidence>
<comment type="caution">
    <text evidence="12">The sequence shown here is derived from an EMBL/GenBank/DDBJ whole genome shotgun (WGS) entry which is preliminary data.</text>
</comment>
<accession>A0A9X3N0D4</accession>
<evidence type="ECO:0000256" key="1">
    <source>
        <dbReference type="ARBA" id="ARBA00004651"/>
    </source>
</evidence>
<dbReference type="Pfam" id="PF13231">
    <property type="entry name" value="PMT_2"/>
    <property type="match status" value="1"/>
</dbReference>
<sequence>MSTLAFDQPRRRRRAALARPSVAALVARPELLALLALAGVLNLWALDLNGWANDYYAAAVRSMSTSWHAFLYGSYDAAGLQTVDKPPLALWVQALSARAFGFNSWSILVPQALMGVATVGLVYDLARSRFGRAAGTVAGLTLALTPITVAISRHNNPDALLVLCITAAIWALDRGLRRDGSTKWLMVAGALVGLGFETKMAAALLVVPGMVAAWLWIAPRGRAAALRSLAAGGAAMTVVGLVWPLLMWLTPATSRPYVSGTDDNSIWSLILGYNGLGRLFGQSGGPGGAMGGGGGGGVFGGSTGPLRLLNAALGGQAGWFLGFAVVAAVALAISTRLRRDDARTGWLIAVGAAFAVTAITFSRASGIFHPYYVAALAPFTALLVGGGYSLLAKERVLGPAMLLGGAITEAMVIGTSATDLAWARWLIVGATVAGALGLALASSLLVRKVLATAAVGVLLLAPASWAVQTLGHATSSTFPAGGPASAQTMGGGGPGGGGGVRGATPPNGGTGGPPSMNGTTTPGGGATTGSSTASSGPGAGGGGMFGGNTAELTSALTYIKANGGGTLVISSQSGASQSIIQSGADVAAIGGFSGSETVVTTQWLANAVASGQIRWILVSSTSGGGMQDGRVGATDAMAIAAKVGKAVTSVDGLYDLQGTASAILAAA</sequence>
<evidence type="ECO:0000259" key="11">
    <source>
        <dbReference type="Pfam" id="PF24878"/>
    </source>
</evidence>
<dbReference type="GO" id="GO:0005886">
    <property type="term" value="C:plasma membrane"/>
    <property type="evidence" value="ECO:0007669"/>
    <property type="project" value="UniProtKB-SubCell"/>
</dbReference>
<feature type="domain" description="Putative mannosyltransferase YkcA/B-like C-terminal" evidence="11">
    <location>
        <begin position="567"/>
        <end position="626"/>
    </location>
</feature>
<feature type="region of interest" description="Disordered" evidence="8">
    <location>
        <begin position="478"/>
        <end position="542"/>
    </location>
</feature>
<dbReference type="InterPro" id="IPR038731">
    <property type="entry name" value="RgtA/B/C-like"/>
</dbReference>
<keyword evidence="5 9" id="KW-0812">Transmembrane</keyword>
<feature type="compositionally biased region" description="Low complexity" evidence="8">
    <location>
        <begin position="502"/>
        <end position="520"/>
    </location>
</feature>
<evidence type="ECO:0000256" key="6">
    <source>
        <dbReference type="ARBA" id="ARBA00022989"/>
    </source>
</evidence>
<keyword evidence="2" id="KW-1003">Cell membrane</keyword>
<dbReference type="Proteomes" id="UP001149140">
    <property type="component" value="Unassembled WGS sequence"/>
</dbReference>
<evidence type="ECO:0000256" key="9">
    <source>
        <dbReference type="SAM" id="Phobius"/>
    </source>
</evidence>
<feature type="transmembrane region" description="Helical" evidence="9">
    <location>
        <begin position="200"/>
        <end position="217"/>
    </location>
</feature>
<dbReference type="GO" id="GO:0016763">
    <property type="term" value="F:pentosyltransferase activity"/>
    <property type="evidence" value="ECO:0007669"/>
    <property type="project" value="TreeGrafter"/>
</dbReference>
<dbReference type="PANTHER" id="PTHR33908:SF3">
    <property type="entry name" value="UNDECAPRENYL PHOSPHATE-ALPHA-4-AMINO-4-DEOXY-L-ARABINOSE ARABINOSYL TRANSFERASE"/>
    <property type="match status" value="1"/>
</dbReference>
<feature type="transmembrane region" description="Helical" evidence="9">
    <location>
        <begin position="346"/>
        <end position="365"/>
    </location>
</feature>
<organism evidence="12 13">
    <name type="scientific">Solirubrobacter ginsenosidimutans</name>
    <dbReference type="NCBI Taxonomy" id="490573"/>
    <lineage>
        <taxon>Bacteria</taxon>
        <taxon>Bacillati</taxon>
        <taxon>Actinomycetota</taxon>
        <taxon>Thermoleophilia</taxon>
        <taxon>Solirubrobacterales</taxon>
        <taxon>Solirubrobacteraceae</taxon>
        <taxon>Solirubrobacter</taxon>
    </lineage>
</organism>
<feature type="transmembrane region" description="Helical" evidence="9">
    <location>
        <begin position="105"/>
        <end position="126"/>
    </location>
</feature>
<evidence type="ECO:0000313" key="13">
    <source>
        <dbReference type="Proteomes" id="UP001149140"/>
    </source>
</evidence>
<evidence type="ECO:0000259" key="10">
    <source>
        <dbReference type="Pfam" id="PF13231"/>
    </source>
</evidence>
<feature type="domain" description="Glycosyltransferase RgtA/B/C/D-like" evidence="10">
    <location>
        <begin position="84"/>
        <end position="248"/>
    </location>
</feature>
<evidence type="ECO:0000256" key="8">
    <source>
        <dbReference type="SAM" id="MobiDB-lite"/>
    </source>
</evidence>
<feature type="transmembrane region" description="Helical" evidence="9">
    <location>
        <begin position="133"/>
        <end position="151"/>
    </location>
</feature>
<evidence type="ECO:0000256" key="3">
    <source>
        <dbReference type="ARBA" id="ARBA00022676"/>
    </source>
</evidence>
<dbReference type="InterPro" id="IPR050297">
    <property type="entry name" value="LipidA_mod_glycosyltrf_83"/>
</dbReference>
<reference evidence="12" key="1">
    <citation type="submission" date="2022-10" db="EMBL/GenBank/DDBJ databases">
        <title>The WGS of Solirubrobacter ginsenosidimutans DSM 21036.</title>
        <authorList>
            <person name="Jiang Z."/>
        </authorList>
    </citation>
    <scope>NUCLEOTIDE SEQUENCE</scope>
    <source>
        <strain evidence="12">DSM 21036</strain>
    </source>
</reference>
<comment type="subcellular location">
    <subcellularLocation>
        <location evidence="1">Cell membrane</location>
        <topology evidence="1">Multi-pass membrane protein</topology>
    </subcellularLocation>
</comment>
<keyword evidence="4 12" id="KW-0808">Transferase</keyword>
<dbReference type="PANTHER" id="PTHR33908">
    <property type="entry name" value="MANNOSYLTRANSFERASE YKCB-RELATED"/>
    <property type="match status" value="1"/>
</dbReference>
<keyword evidence="3 12" id="KW-0328">Glycosyltransferase</keyword>
<dbReference type="EC" id="2.4.-.-" evidence="12"/>
<feature type="transmembrane region" description="Helical" evidence="9">
    <location>
        <begin position="371"/>
        <end position="391"/>
    </location>
</feature>
<evidence type="ECO:0000256" key="5">
    <source>
        <dbReference type="ARBA" id="ARBA00022692"/>
    </source>
</evidence>
<keyword evidence="6 9" id="KW-1133">Transmembrane helix</keyword>
<name>A0A9X3N0D4_9ACTN</name>
<feature type="transmembrane region" description="Helical" evidence="9">
    <location>
        <begin position="317"/>
        <end position="334"/>
    </location>
</feature>
<evidence type="ECO:0000256" key="4">
    <source>
        <dbReference type="ARBA" id="ARBA00022679"/>
    </source>
</evidence>
<feature type="compositionally biased region" description="Gly residues" evidence="8">
    <location>
        <begin position="489"/>
        <end position="501"/>
    </location>
</feature>
<gene>
    <name evidence="12" type="ORF">OM076_19825</name>
</gene>
<dbReference type="EMBL" id="JAPDOD010000019">
    <property type="protein sequence ID" value="MDA0162533.1"/>
    <property type="molecule type" value="Genomic_DNA"/>
</dbReference>
<keyword evidence="7 9" id="KW-0472">Membrane</keyword>
<dbReference type="RefSeq" id="WP_270041774.1">
    <property type="nucleotide sequence ID" value="NZ_JAPDOD010000019.1"/>
</dbReference>
<keyword evidence="13" id="KW-1185">Reference proteome</keyword>
<dbReference type="GO" id="GO:0010041">
    <property type="term" value="P:response to iron(III) ion"/>
    <property type="evidence" value="ECO:0007669"/>
    <property type="project" value="TreeGrafter"/>
</dbReference>
<feature type="transmembrane region" description="Helical" evidence="9">
    <location>
        <begin position="396"/>
        <end position="416"/>
    </location>
</feature>
<feature type="transmembrane region" description="Helical" evidence="9">
    <location>
        <begin position="21"/>
        <end position="45"/>
    </location>
</feature>
<dbReference type="InterPro" id="IPR056785">
    <property type="entry name" value="YkcA/B-like_C"/>
</dbReference>
<dbReference type="Pfam" id="PF24878">
    <property type="entry name" value="YkcB_C"/>
    <property type="match status" value="1"/>
</dbReference>
<feature type="transmembrane region" description="Helical" evidence="9">
    <location>
        <begin position="449"/>
        <end position="467"/>
    </location>
</feature>